<dbReference type="Proteomes" id="UP000546200">
    <property type="component" value="Unassembled WGS sequence"/>
</dbReference>
<dbReference type="AlphaFoldDB" id="A0A7W9BC94"/>
<organism evidence="2 3">
    <name type="scientific">Sphingomonas aerophila</name>
    <dbReference type="NCBI Taxonomy" id="1344948"/>
    <lineage>
        <taxon>Bacteria</taxon>
        <taxon>Pseudomonadati</taxon>
        <taxon>Pseudomonadota</taxon>
        <taxon>Alphaproteobacteria</taxon>
        <taxon>Sphingomonadales</taxon>
        <taxon>Sphingomonadaceae</taxon>
        <taxon>Sphingomonas</taxon>
    </lineage>
</organism>
<evidence type="ECO:0000313" key="3">
    <source>
        <dbReference type="Proteomes" id="UP000546200"/>
    </source>
</evidence>
<keyword evidence="1" id="KW-0472">Membrane</keyword>
<evidence type="ECO:0000256" key="1">
    <source>
        <dbReference type="SAM" id="Phobius"/>
    </source>
</evidence>
<name>A0A7W9BC94_9SPHN</name>
<feature type="transmembrane region" description="Helical" evidence="1">
    <location>
        <begin position="16"/>
        <end position="36"/>
    </location>
</feature>
<evidence type="ECO:0000313" key="2">
    <source>
        <dbReference type="EMBL" id="MBB5714359.1"/>
    </source>
</evidence>
<dbReference type="RefSeq" id="WP_184055603.1">
    <property type="nucleotide sequence ID" value="NZ_JACIJK010000003.1"/>
</dbReference>
<dbReference type="EMBL" id="JACIJK010000003">
    <property type="protein sequence ID" value="MBB5714359.1"/>
    <property type="molecule type" value="Genomic_DNA"/>
</dbReference>
<keyword evidence="1" id="KW-1133">Transmembrane helix</keyword>
<protein>
    <submittedName>
        <fullName evidence="2">Uncharacterized protein</fullName>
    </submittedName>
</protein>
<proteinExistence type="predicted"/>
<feature type="transmembrane region" description="Helical" evidence="1">
    <location>
        <begin position="48"/>
        <end position="68"/>
    </location>
</feature>
<keyword evidence="3" id="KW-1185">Reference proteome</keyword>
<gene>
    <name evidence="2" type="ORF">FHS94_001190</name>
</gene>
<keyword evidence="1" id="KW-0812">Transmembrane</keyword>
<accession>A0A7W9BC94</accession>
<comment type="caution">
    <text evidence="2">The sequence shown here is derived from an EMBL/GenBank/DDBJ whole genome shotgun (WGS) entry which is preliminary data.</text>
</comment>
<reference evidence="2 3" key="1">
    <citation type="submission" date="2020-08" db="EMBL/GenBank/DDBJ databases">
        <title>Genomic Encyclopedia of Type Strains, Phase IV (KMG-IV): sequencing the most valuable type-strain genomes for metagenomic binning, comparative biology and taxonomic classification.</title>
        <authorList>
            <person name="Goeker M."/>
        </authorList>
    </citation>
    <scope>NUCLEOTIDE SEQUENCE [LARGE SCALE GENOMIC DNA]</scope>
    <source>
        <strain evidence="2 3">DSM 100044</strain>
    </source>
</reference>
<sequence>MLGFYGKGGIVAANSGWAYLILTQSILGLVGIWLALTVTGRTNPEARHMIGGVALFIATCLPITYSLFSIKTAGMLWAVYGIAIARQNLTKSAPSKNGKLVALTETQLCSYLELP</sequence>